<keyword evidence="2" id="KW-0963">Cytoplasm</keyword>
<evidence type="ECO:0000256" key="1">
    <source>
        <dbReference type="ARBA" id="ARBA00004496"/>
    </source>
</evidence>
<evidence type="ECO:0000313" key="6">
    <source>
        <dbReference type="EMBL" id="MCL1141096.1"/>
    </source>
</evidence>
<reference evidence="6" key="1">
    <citation type="submission" date="2022-01" db="EMBL/GenBank/DDBJ databases">
        <title>Whole genome-based taxonomy of the Shewanellaceae.</title>
        <authorList>
            <person name="Martin-Rodriguez A.J."/>
        </authorList>
    </citation>
    <scope>NUCLEOTIDE SEQUENCE</scope>
    <source>
        <strain evidence="6">DSM 16422</strain>
    </source>
</reference>
<protein>
    <submittedName>
        <fullName evidence="6">Hemerythrin domain-containing protein</fullName>
    </submittedName>
</protein>
<dbReference type="InterPro" id="IPR019903">
    <property type="entry name" value="RIC_family"/>
</dbReference>
<evidence type="ECO:0000256" key="4">
    <source>
        <dbReference type="ARBA" id="ARBA00023004"/>
    </source>
</evidence>
<dbReference type="PANTHER" id="PTHR36438">
    <property type="entry name" value="IRON-SULFUR CLUSTER REPAIR PROTEIN YTFE"/>
    <property type="match status" value="1"/>
</dbReference>
<proteinExistence type="predicted"/>
<comment type="caution">
    <text evidence="6">The sequence shown here is derived from an EMBL/GenBank/DDBJ whole genome shotgun (WGS) entry which is preliminary data.</text>
</comment>
<keyword evidence="7" id="KW-1185">Reference proteome</keyword>
<dbReference type="Pfam" id="PF01814">
    <property type="entry name" value="Hemerythrin"/>
    <property type="match status" value="1"/>
</dbReference>
<comment type="subcellular location">
    <subcellularLocation>
        <location evidence="1">Cytoplasm</location>
    </subcellularLocation>
</comment>
<evidence type="ECO:0000256" key="3">
    <source>
        <dbReference type="ARBA" id="ARBA00022723"/>
    </source>
</evidence>
<name>A0A9X1ZS09_9GAMM</name>
<evidence type="ECO:0000259" key="5">
    <source>
        <dbReference type="Pfam" id="PF01814"/>
    </source>
</evidence>
<accession>A0A9X1ZS09</accession>
<sequence length="178" mass="20469">MISRDFLLPQQTAQISQLSTLSLIELIEHIEATHHIYVRDNAPILQEYIAQLVTSYGEQQPQLTALANWINALIGELMPHLMKEERVLFPAIRALSTGEEFNACFGHIQNPINAMDHEHRNTEQALENIYQLTNDFQPPEGASQIWHDCYNKLAEFTADLRMHIYVEDQLLFTKALSL</sequence>
<evidence type="ECO:0000313" key="7">
    <source>
        <dbReference type="Proteomes" id="UP001139333"/>
    </source>
</evidence>
<dbReference type="PANTHER" id="PTHR36438:SF1">
    <property type="entry name" value="IRON-SULFUR CLUSTER REPAIR PROTEIN YTFE"/>
    <property type="match status" value="1"/>
</dbReference>
<dbReference type="AlphaFoldDB" id="A0A9X1ZS09"/>
<dbReference type="RefSeq" id="WP_248993790.1">
    <property type="nucleotide sequence ID" value="NZ_JAKIKP010000001.1"/>
</dbReference>
<dbReference type="GO" id="GO:0005737">
    <property type="term" value="C:cytoplasm"/>
    <property type="evidence" value="ECO:0007669"/>
    <property type="project" value="UniProtKB-SubCell"/>
</dbReference>
<dbReference type="Proteomes" id="UP001139333">
    <property type="component" value="Unassembled WGS sequence"/>
</dbReference>
<gene>
    <name evidence="6" type="ORF">L2672_00070</name>
</gene>
<dbReference type="GO" id="GO:0046872">
    <property type="term" value="F:metal ion binding"/>
    <property type="evidence" value="ECO:0007669"/>
    <property type="project" value="UniProtKB-KW"/>
</dbReference>
<organism evidence="6 7">
    <name type="scientific">Shewanella gaetbuli</name>
    <dbReference type="NCBI Taxonomy" id="220752"/>
    <lineage>
        <taxon>Bacteria</taxon>
        <taxon>Pseudomonadati</taxon>
        <taxon>Pseudomonadota</taxon>
        <taxon>Gammaproteobacteria</taxon>
        <taxon>Alteromonadales</taxon>
        <taxon>Shewanellaceae</taxon>
        <taxon>Shewanella</taxon>
    </lineage>
</organism>
<dbReference type="Gene3D" id="1.20.120.520">
    <property type="entry name" value="nmb1532 protein domain like"/>
    <property type="match status" value="1"/>
</dbReference>
<keyword evidence="4" id="KW-0408">Iron</keyword>
<evidence type="ECO:0000256" key="2">
    <source>
        <dbReference type="ARBA" id="ARBA00022490"/>
    </source>
</evidence>
<feature type="domain" description="Hemerythrin-like" evidence="5">
    <location>
        <begin position="32"/>
        <end position="175"/>
    </location>
</feature>
<keyword evidence="3" id="KW-0479">Metal-binding</keyword>
<dbReference type="InterPro" id="IPR012312">
    <property type="entry name" value="Hemerythrin-like"/>
</dbReference>
<dbReference type="EMBL" id="JAKIKP010000001">
    <property type="protein sequence ID" value="MCL1141096.1"/>
    <property type="molecule type" value="Genomic_DNA"/>
</dbReference>